<evidence type="ECO:0000259" key="13">
    <source>
        <dbReference type="Pfam" id="PF03447"/>
    </source>
</evidence>
<dbReference type="InterPro" id="IPR022697">
    <property type="entry name" value="HDH_short"/>
</dbReference>
<feature type="domain" description="Aspartate/homoserine dehydrogenase NAD-binding" evidence="13">
    <location>
        <begin position="9"/>
        <end position="140"/>
    </location>
</feature>
<dbReference type="SMR" id="A0A832W8J3"/>
<comment type="similarity">
    <text evidence="3">Belongs to the homoserine dehydrogenase family.</text>
</comment>
<comment type="caution">
    <text evidence="14">The sequence shown here is derived from an EMBL/GenBank/DDBJ whole genome shotgun (WGS) entry which is preliminary data.</text>
</comment>
<dbReference type="GO" id="GO:0009088">
    <property type="term" value="P:threonine biosynthetic process"/>
    <property type="evidence" value="ECO:0007669"/>
    <property type="project" value="UniProtKB-UniPathway"/>
</dbReference>
<keyword evidence="6" id="KW-0028">Amino-acid biosynthesis</keyword>
<dbReference type="AlphaFoldDB" id="A0A832W8J3"/>
<dbReference type="GO" id="GO:0004412">
    <property type="term" value="F:homoserine dehydrogenase activity"/>
    <property type="evidence" value="ECO:0007669"/>
    <property type="project" value="UniProtKB-EC"/>
</dbReference>
<dbReference type="Proteomes" id="UP000617544">
    <property type="component" value="Unassembled WGS sequence"/>
</dbReference>
<dbReference type="PANTHER" id="PTHR43331:SF1">
    <property type="entry name" value="HOMOSERINE DEHYDROGENASE"/>
    <property type="match status" value="1"/>
</dbReference>
<dbReference type="UniPathway" id="UPA00050">
    <property type="reaction ID" value="UER00063"/>
</dbReference>
<accession>A0A832W8J3</accession>
<organism evidence="14 15">
    <name type="scientific">Pyrococcus horikoshii</name>
    <dbReference type="NCBI Taxonomy" id="53953"/>
    <lineage>
        <taxon>Archaea</taxon>
        <taxon>Methanobacteriati</taxon>
        <taxon>Methanobacteriota</taxon>
        <taxon>Thermococci</taxon>
        <taxon>Thermococcales</taxon>
        <taxon>Thermococcaceae</taxon>
        <taxon>Pyrococcus</taxon>
    </lineage>
</organism>
<dbReference type="OMA" id="LMFYGPG"/>
<dbReference type="Pfam" id="PF00742">
    <property type="entry name" value="Homoserine_dh"/>
    <property type="match status" value="1"/>
</dbReference>
<dbReference type="NCBIfam" id="NF006235">
    <property type="entry name" value="PRK08374.1"/>
    <property type="match status" value="1"/>
</dbReference>
<comment type="pathway">
    <text evidence="1">Amino-acid biosynthesis; L-threonine biosynthesis; L-threonine from L-aspartate: step 3/5.</text>
</comment>
<evidence type="ECO:0000256" key="6">
    <source>
        <dbReference type="ARBA" id="ARBA00022605"/>
    </source>
</evidence>
<dbReference type="Gene3D" id="3.40.50.720">
    <property type="entry name" value="NAD(P)-binding Rossmann-like Domain"/>
    <property type="match status" value="1"/>
</dbReference>
<dbReference type="GO" id="GO:0009086">
    <property type="term" value="P:methionine biosynthetic process"/>
    <property type="evidence" value="ECO:0007669"/>
    <property type="project" value="UniProtKB-KW"/>
</dbReference>
<dbReference type="EC" id="1.1.1.3" evidence="4"/>
<dbReference type="InterPro" id="IPR005106">
    <property type="entry name" value="Asp/hSer_DH_NAD-bd"/>
</dbReference>
<evidence type="ECO:0000256" key="4">
    <source>
        <dbReference type="ARBA" id="ARBA00013213"/>
    </source>
</evidence>
<name>A0A832W8J3_PYRHR</name>
<keyword evidence="8 14" id="KW-0560">Oxidoreductase</keyword>
<evidence type="ECO:0000256" key="8">
    <source>
        <dbReference type="ARBA" id="ARBA00023002"/>
    </source>
</evidence>
<evidence type="ECO:0000256" key="3">
    <source>
        <dbReference type="ARBA" id="ARBA00006753"/>
    </source>
</evidence>
<protein>
    <recommendedName>
        <fullName evidence="5">Homoserine dehydrogenase</fullName>
        <ecNumber evidence="4">1.1.1.3</ecNumber>
    </recommendedName>
</protein>
<feature type="active site" description="Proton donor" evidence="10">
    <location>
        <position position="215"/>
    </location>
</feature>
<reference evidence="14" key="1">
    <citation type="journal article" date="2020" name="bioRxiv">
        <title>A rank-normalized archaeal taxonomy based on genome phylogeny resolves widespread incomplete and uneven classifications.</title>
        <authorList>
            <person name="Rinke C."/>
            <person name="Chuvochina M."/>
            <person name="Mussig A.J."/>
            <person name="Chaumeil P.-A."/>
            <person name="Waite D.W."/>
            <person name="Whitman W.B."/>
            <person name="Parks D.H."/>
            <person name="Hugenholtz P."/>
        </authorList>
    </citation>
    <scope>NUCLEOTIDE SEQUENCE</scope>
    <source>
        <strain evidence="14">UBA8834</strain>
    </source>
</reference>
<dbReference type="Gene3D" id="3.30.360.10">
    <property type="entry name" value="Dihydrodipicolinate Reductase, domain 2"/>
    <property type="match status" value="1"/>
</dbReference>
<dbReference type="SUPFAM" id="SSF51735">
    <property type="entry name" value="NAD(P)-binding Rossmann-fold domains"/>
    <property type="match status" value="1"/>
</dbReference>
<evidence type="ECO:0000313" key="15">
    <source>
        <dbReference type="Proteomes" id="UP000617544"/>
    </source>
</evidence>
<dbReference type="InterPro" id="IPR001342">
    <property type="entry name" value="HDH_cat"/>
</dbReference>
<dbReference type="UniPathway" id="UPA00051">
    <property type="reaction ID" value="UER00465"/>
</dbReference>
<dbReference type="SUPFAM" id="SSF55347">
    <property type="entry name" value="Glyceraldehyde-3-phosphate dehydrogenase-like, C-terminal domain"/>
    <property type="match status" value="1"/>
</dbReference>
<gene>
    <name evidence="14" type="ORF">HA331_09115</name>
</gene>
<keyword evidence="7" id="KW-0791">Threonine biosynthesis</keyword>
<sequence>MKVNISIFGFGTVGRALAEIIAEKSRIFGVELNVISITDRSGTIWGDFDLLEAKEVKESTGKLSNIGDYEVYNFSPQELVEEVKPNILVDVSSWDEAHEMYKVALGEGISVVTSNKPPIANYYDELMNLAKENNAGIFFESTVMAGTPIIGVLRENLLGENIKRIDAVVNASTTFILTKMSEGKTLDDAIEEAKSLGILEEDPSKDIDGIDAYYKAKILHWVSYGEPPEEEERLGIREVRDARNVRLVAQVSKGKISVKPRKLSSDNPLLVEGVQNAAVIRTNNLGEVILKGPGGGGRVTASGVFTDIIKATLKFPNLR</sequence>
<evidence type="ECO:0000256" key="11">
    <source>
        <dbReference type="PIRSR" id="PIRSR036497-2"/>
    </source>
</evidence>
<evidence type="ECO:0000256" key="1">
    <source>
        <dbReference type="ARBA" id="ARBA00005056"/>
    </source>
</evidence>
<dbReference type="GO" id="GO:0050661">
    <property type="term" value="F:NADP binding"/>
    <property type="evidence" value="ECO:0007669"/>
    <property type="project" value="InterPro"/>
</dbReference>
<comment type="pathway">
    <text evidence="2">Amino-acid biosynthesis; L-methionine biosynthesis via de novo pathway; L-homoserine from L-aspartate: step 3/3.</text>
</comment>
<dbReference type="Pfam" id="PF03447">
    <property type="entry name" value="NAD_binding_3"/>
    <property type="match status" value="1"/>
</dbReference>
<evidence type="ECO:0000256" key="2">
    <source>
        <dbReference type="ARBA" id="ARBA00005062"/>
    </source>
</evidence>
<keyword evidence="9" id="KW-0486">Methionine biosynthesis</keyword>
<feature type="binding site" evidence="11">
    <location>
        <position position="200"/>
    </location>
    <ligand>
        <name>L-homoserine</name>
        <dbReference type="ChEBI" id="CHEBI:57476"/>
    </ligand>
</feature>
<dbReference type="InterPro" id="IPR036291">
    <property type="entry name" value="NAD(P)-bd_dom_sf"/>
</dbReference>
<dbReference type="RefSeq" id="WP_010885161.1">
    <property type="nucleotide sequence ID" value="NZ_DUJN01000008.1"/>
</dbReference>
<evidence type="ECO:0000256" key="9">
    <source>
        <dbReference type="ARBA" id="ARBA00023167"/>
    </source>
</evidence>
<evidence type="ECO:0000256" key="7">
    <source>
        <dbReference type="ARBA" id="ARBA00022697"/>
    </source>
</evidence>
<proteinExistence type="inferred from homology"/>
<keyword evidence="11" id="KW-0521">NADP</keyword>
<feature type="domain" description="Homoserine dehydrogenase catalytic" evidence="12">
    <location>
        <begin position="148"/>
        <end position="309"/>
    </location>
</feature>
<evidence type="ECO:0000313" key="14">
    <source>
        <dbReference type="EMBL" id="HII61878.1"/>
    </source>
</evidence>
<feature type="binding site" evidence="11">
    <location>
        <begin position="9"/>
        <end position="14"/>
    </location>
    <ligand>
        <name>NADP(+)</name>
        <dbReference type="ChEBI" id="CHEBI:58349"/>
    </ligand>
</feature>
<dbReference type="PANTHER" id="PTHR43331">
    <property type="entry name" value="HOMOSERINE DEHYDROGENASE"/>
    <property type="match status" value="1"/>
</dbReference>
<evidence type="ECO:0000259" key="12">
    <source>
        <dbReference type="Pfam" id="PF00742"/>
    </source>
</evidence>
<dbReference type="PIRSF" id="PIRSF036497">
    <property type="entry name" value="HDH_short"/>
    <property type="match status" value="1"/>
</dbReference>
<dbReference type="EMBL" id="DUJN01000008">
    <property type="protein sequence ID" value="HII61878.1"/>
    <property type="molecule type" value="Genomic_DNA"/>
</dbReference>
<dbReference type="GeneID" id="1443396"/>
<feature type="binding site" evidence="11">
    <location>
        <position position="116"/>
    </location>
    <ligand>
        <name>NADPH</name>
        <dbReference type="ChEBI" id="CHEBI:57783"/>
    </ligand>
</feature>
<evidence type="ECO:0000256" key="10">
    <source>
        <dbReference type="PIRSR" id="PIRSR036497-1"/>
    </source>
</evidence>
<evidence type="ECO:0000256" key="5">
    <source>
        <dbReference type="ARBA" id="ARBA00013376"/>
    </source>
</evidence>